<dbReference type="PROSITE" id="PS00369">
    <property type="entry name" value="PTS_HPR_HIS"/>
    <property type="match status" value="1"/>
</dbReference>
<gene>
    <name evidence="6" type="primary">ptsH3</name>
    <name evidence="6" type="ordered locus">wcw_1426</name>
</gene>
<reference evidence="6 7" key="1">
    <citation type="journal article" date="2010" name="PLoS ONE">
        <title>The Waddlia genome: a window into chlamydial biology.</title>
        <authorList>
            <person name="Bertelli C."/>
            <person name="Collyn F."/>
            <person name="Croxatto A."/>
            <person name="Ruckert C."/>
            <person name="Polkinghorne A."/>
            <person name="Kebbi-Beghdadi C."/>
            <person name="Goesmann A."/>
            <person name="Vaughan L."/>
            <person name="Greub G."/>
        </authorList>
    </citation>
    <scope>NUCLEOTIDE SEQUENCE [LARGE SCALE GENOMIC DNA]</scope>
    <source>
        <strain evidence="7">ATCC VR-1470 / WSU 86-1044</strain>
    </source>
</reference>
<dbReference type="Pfam" id="PF00381">
    <property type="entry name" value="PTS-HPr"/>
    <property type="match status" value="1"/>
</dbReference>
<evidence type="ECO:0000256" key="2">
    <source>
        <dbReference type="ARBA" id="ARBA00010736"/>
    </source>
</evidence>
<dbReference type="GO" id="GO:0009401">
    <property type="term" value="P:phosphoenolpyruvate-dependent sugar phosphotransferase system"/>
    <property type="evidence" value="ECO:0007669"/>
    <property type="project" value="UniProtKB-KW"/>
</dbReference>
<dbReference type="AlphaFoldDB" id="D6YRT1"/>
<protein>
    <submittedName>
        <fullName evidence="6">Phosphocarrier protein HPr</fullName>
    </submittedName>
</protein>
<evidence type="ECO:0000256" key="4">
    <source>
        <dbReference type="ARBA" id="ARBA00022683"/>
    </source>
</evidence>
<evidence type="ECO:0000259" key="5">
    <source>
        <dbReference type="PROSITE" id="PS51350"/>
    </source>
</evidence>
<dbReference type="PROSITE" id="PS51350">
    <property type="entry name" value="PTS_HPR_DOM"/>
    <property type="match status" value="1"/>
</dbReference>
<dbReference type="PRINTS" id="PR00107">
    <property type="entry name" value="PHOSPHOCPHPR"/>
</dbReference>
<evidence type="ECO:0000313" key="7">
    <source>
        <dbReference type="Proteomes" id="UP000001505"/>
    </source>
</evidence>
<comment type="similarity">
    <text evidence="2">Belongs to the HPr family.</text>
</comment>
<dbReference type="EMBL" id="CP001928">
    <property type="protein sequence ID" value="ADI38776.1"/>
    <property type="molecule type" value="Genomic_DNA"/>
</dbReference>
<dbReference type="InterPro" id="IPR001020">
    <property type="entry name" value="PTS_HPr_His_P_site"/>
</dbReference>
<dbReference type="GO" id="GO:0005737">
    <property type="term" value="C:cytoplasm"/>
    <property type="evidence" value="ECO:0007669"/>
    <property type="project" value="UniProtKB-SubCell"/>
</dbReference>
<dbReference type="Proteomes" id="UP000001505">
    <property type="component" value="Chromosome"/>
</dbReference>
<evidence type="ECO:0000256" key="1">
    <source>
        <dbReference type="ARBA" id="ARBA00004496"/>
    </source>
</evidence>
<dbReference type="NCBIfam" id="TIGR01003">
    <property type="entry name" value="PTS_HPr_family"/>
    <property type="match status" value="1"/>
</dbReference>
<dbReference type="CDD" id="cd00367">
    <property type="entry name" value="PTS-HPr_like"/>
    <property type="match status" value="1"/>
</dbReference>
<dbReference type="HOGENOM" id="CLU_136230_2_2_0"/>
<dbReference type="PANTHER" id="PTHR33705">
    <property type="entry name" value="PHOSPHOCARRIER PROTEIN HPR"/>
    <property type="match status" value="1"/>
</dbReference>
<evidence type="ECO:0000313" key="6">
    <source>
        <dbReference type="EMBL" id="ADI38776.1"/>
    </source>
</evidence>
<dbReference type="SUPFAM" id="SSF55594">
    <property type="entry name" value="HPr-like"/>
    <property type="match status" value="1"/>
</dbReference>
<name>D6YRT1_WADCW</name>
<keyword evidence="4" id="KW-0598">Phosphotransferase system</keyword>
<keyword evidence="3" id="KW-0963">Cytoplasm</keyword>
<dbReference type="STRING" id="716544.wcw_1426"/>
<organism evidence="6 7">
    <name type="scientific">Waddlia chondrophila (strain ATCC VR-1470 / WSU 86-1044)</name>
    <dbReference type="NCBI Taxonomy" id="716544"/>
    <lineage>
        <taxon>Bacteria</taxon>
        <taxon>Pseudomonadati</taxon>
        <taxon>Chlamydiota</taxon>
        <taxon>Chlamydiia</taxon>
        <taxon>Parachlamydiales</taxon>
        <taxon>Waddliaceae</taxon>
        <taxon>Waddlia</taxon>
    </lineage>
</organism>
<dbReference type="KEGG" id="wch:wcw_1426"/>
<dbReference type="Gene3D" id="3.30.1340.10">
    <property type="entry name" value="HPr-like"/>
    <property type="match status" value="1"/>
</dbReference>
<dbReference type="RefSeq" id="WP_013182484.1">
    <property type="nucleotide sequence ID" value="NC_014225.1"/>
</dbReference>
<dbReference type="OrthoDB" id="9809047at2"/>
<sequence length="89" mass="9998">MKLVQKVQVKNRLGLHTRPATMIVKLLQRVQSSVQFTCRKETVNAKSILSILMLAAKRNSRITITVEGHDAEEVMGKLVEAFDTQFGES</sequence>
<dbReference type="eggNOG" id="COG1925">
    <property type="taxonomic scope" value="Bacteria"/>
</dbReference>
<feature type="domain" description="HPr" evidence="5">
    <location>
        <begin position="2"/>
        <end position="89"/>
    </location>
</feature>
<keyword evidence="7" id="KW-1185">Reference proteome</keyword>
<dbReference type="InterPro" id="IPR050399">
    <property type="entry name" value="HPr"/>
</dbReference>
<proteinExistence type="inferred from homology"/>
<dbReference type="InterPro" id="IPR000032">
    <property type="entry name" value="HPr-like"/>
</dbReference>
<accession>D6YRT1</accession>
<comment type="subcellular location">
    <subcellularLocation>
        <location evidence="1">Cytoplasm</location>
    </subcellularLocation>
</comment>
<dbReference type="InterPro" id="IPR035895">
    <property type="entry name" value="HPr-like_sf"/>
</dbReference>
<evidence type="ECO:0000256" key="3">
    <source>
        <dbReference type="ARBA" id="ARBA00022490"/>
    </source>
</evidence>
<dbReference type="PANTHER" id="PTHR33705:SF2">
    <property type="entry name" value="PHOSPHOCARRIER PROTEIN NPR"/>
    <property type="match status" value="1"/>
</dbReference>